<dbReference type="OrthoDB" id="437587at2759"/>
<gene>
    <name evidence="2" type="ORF">SNAT2548_LOCUS19546</name>
</gene>
<evidence type="ECO:0000313" key="3">
    <source>
        <dbReference type="Proteomes" id="UP000604046"/>
    </source>
</evidence>
<dbReference type="AlphaFoldDB" id="A0A812QA42"/>
<feature type="region of interest" description="Disordered" evidence="1">
    <location>
        <begin position="160"/>
        <end position="185"/>
    </location>
</feature>
<accession>A0A812QA42</accession>
<evidence type="ECO:0000256" key="1">
    <source>
        <dbReference type="SAM" id="MobiDB-lite"/>
    </source>
</evidence>
<organism evidence="2 3">
    <name type="scientific">Symbiodinium natans</name>
    <dbReference type="NCBI Taxonomy" id="878477"/>
    <lineage>
        <taxon>Eukaryota</taxon>
        <taxon>Sar</taxon>
        <taxon>Alveolata</taxon>
        <taxon>Dinophyceae</taxon>
        <taxon>Suessiales</taxon>
        <taxon>Symbiodiniaceae</taxon>
        <taxon>Symbiodinium</taxon>
    </lineage>
</organism>
<name>A0A812QA42_9DINO</name>
<keyword evidence="3" id="KW-1185">Reference proteome</keyword>
<protein>
    <submittedName>
        <fullName evidence="2">Uncharacterized protein</fullName>
    </submittedName>
</protein>
<feature type="compositionally biased region" description="Low complexity" evidence="1">
    <location>
        <begin position="160"/>
        <end position="184"/>
    </location>
</feature>
<feature type="compositionally biased region" description="Low complexity" evidence="1">
    <location>
        <begin position="771"/>
        <end position="786"/>
    </location>
</feature>
<comment type="caution">
    <text evidence="2">The sequence shown here is derived from an EMBL/GenBank/DDBJ whole genome shotgun (WGS) entry which is preliminary data.</text>
</comment>
<sequence length="1275" mass="140840">MAEEVCPNQAGLHELFQQTMALEIDVKDANGQPQFTDVCEWMASKLQDPQQRDAHGQALRLLYLDCTNLLGFQGRETQYQTYYPQHADYKTLEGASHRCTVFSLRVWQLGAHEVSHMKGAPPLHGIRDCIQRMLTTTGCQTDKYPLEILFEWGTQWWQSSASQSPQSPQSSQSAQSSQSCSPSQRPGLAIEDFTVALSIGSSVTMACHLLCWAAIKLQWLQSGDMMAAEVKKDGTVEAQSLDSLRIKTDASTRSRPSICNMHFLCAPQVQKGSQFQFLHSCIEGLFDCGIVPLLVLRFDRIVAQKLALGSRKLRKDLLQEAIYKHNKGTVGKSKIFPHEIDAIYVYDQVIWGTEAPQYTAVTLSCISLPLFSPQKANTGILRVQREANPLWYEIARHSWAKIEEMLTRVECKWNMKIKEYLDRNAVPPIYQAASCSPFRDAGKETEVYLMAAMIVHFQSELQSSLPPGEHQKFMQNWRCGFLDSKLLPEVVAMRPDFKIGDIWSSVSQSSSPDLPVDFAVDEDAEESLRLLITLARALKKEQDSMRAHRAAVHRHAVQTIAAECDWQTDKNKAINEAWDSHKVYYQVVSAKNLASAEAFENSSHRLLAGRLLKEKGQVPLFAAKSERFGFPVKSQSSNLSPFGCCFVVAKVPVLAVLNIPMLGVVASTVVTSMVTKMASDLSNAPTTTMYIVIPPNQPPHGTGRVSKAERDQKVALHQSLWKTEIDTCQTLHLIKASGLFDVDSMYSEERDLGIEFWIIMQGSVAPDDGQESQSTQSTQSMQSTQPSKNLFASSVLVKRKAVPGLVQCMERAKMANFAKDLAFAQSGTTHGDADLERSGAQDSARKQWFSGPSLLKDLLMASLKGTKLGKSHTVLVKDCSPYDAELALAIASLNAVSQKTWPDMGYVAAGWVGGQAVREQVMVNIENVIAEHVKGAIGRNDYHLAQIPEAFRRQCSVVQSQSGGVPSLNVSDFELTIPSASNELHLTQEFVDKGKRCGKVPLPDSEVWKGMTWADILKKHNDEFNPAGTTRGKRAADVSVQELDAANTASATLTTVLQSISPDMGRCQVPGTTTHLFYVTKSGELYVKGLVDCNLEGLLFNVHGKFKRGEEANSLLEANSEAVIPYSLTASSKVLLKAKNNASLPPCLQPFAQKQGVLENVLNAMSMAGLPKVGIYLHSCESQNTGTEVKWEVKVLEPACLKTSIEEPPEDGSQFPPPEISYLKLSSYVVLSKMNSTEICFALEYDDQCNKLKGMYPGVCMKQLTKLPKDVIASL</sequence>
<dbReference type="Proteomes" id="UP000604046">
    <property type="component" value="Unassembled WGS sequence"/>
</dbReference>
<reference evidence="2" key="1">
    <citation type="submission" date="2021-02" db="EMBL/GenBank/DDBJ databases">
        <authorList>
            <person name="Dougan E. K."/>
            <person name="Rhodes N."/>
            <person name="Thang M."/>
            <person name="Chan C."/>
        </authorList>
    </citation>
    <scope>NUCLEOTIDE SEQUENCE</scope>
</reference>
<proteinExistence type="predicted"/>
<dbReference type="EMBL" id="CAJNDS010002182">
    <property type="protein sequence ID" value="CAE7362456.1"/>
    <property type="molecule type" value="Genomic_DNA"/>
</dbReference>
<feature type="region of interest" description="Disordered" evidence="1">
    <location>
        <begin position="767"/>
        <end position="786"/>
    </location>
</feature>
<evidence type="ECO:0000313" key="2">
    <source>
        <dbReference type="EMBL" id="CAE7362456.1"/>
    </source>
</evidence>